<dbReference type="Proteomes" id="UP000030645">
    <property type="component" value="Unassembled WGS sequence"/>
</dbReference>
<keyword evidence="2" id="KW-1185">Reference proteome</keyword>
<accession>W9SAP5</accession>
<reference evidence="2" key="1">
    <citation type="submission" date="2013-01" db="EMBL/GenBank/DDBJ databases">
        <title>Draft Genome Sequence of a Mulberry Tree, Morus notabilis C.K. Schneid.</title>
        <authorList>
            <person name="He N."/>
            <person name="Zhao S."/>
        </authorList>
    </citation>
    <scope>NUCLEOTIDE SEQUENCE</scope>
</reference>
<organism evidence="1 2">
    <name type="scientific">Morus notabilis</name>
    <dbReference type="NCBI Taxonomy" id="981085"/>
    <lineage>
        <taxon>Eukaryota</taxon>
        <taxon>Viridiplantae</taxon>
        <taxon>Streptophyta</taxon>
        <taxon>Embryophyta</taxon>
        <taxon>Tracheophyta</taxon>
        <taxon>Spermatophyta</taxon>
        <taxon>Magnoliopsida</taxon>
        <taxon>eudicotyledons</taxon>
        <taxon>Gunneridae</taxon>
        <taxon>Pentapetalae</taxon>
        <taxon>rosids</taxon>
        <taxon>fabids</taxon>
        <taxon>Rosales</taxon>
        <taxon>Moraceae</taxon>
        <taxon>Moreae</taxon>
        <taxon>Morus</taxon>
    </lineage>
</organism>
<dbReference type="AlphaFoldDB" id="W9SAP5"/>
<dbReference type="EMBL" id="KE345991">
    <property type="protein sequence ID" value="EXC23155.1"/>
    <property type="molecule type" value="Genomic_DNA"/>
</dbReference>
<evidence type="ECO:0000313" key="2">
    <source>
        <dbReference type="Proteomes" id="UP000030645"/>
    </source>
</evidence>
<proteinExistence type="predicted"/>
<evidence type="ECO:0000313" key="1">
    <source>
        <dbReference type="EMBL" id="EXC23155.1"/>
    </source>
</evidence>
<gene>
    <name evidence="1" type="ORF">L484_018286</name>
</gene>
<protein>
    <submittedName>
        <fullName evidence="1">Uncharacterized protein</fullName>
    </submittedName>
</protein>
<sequence>MHRNHKSLLGFRLISMDLNLKANSHRDPKPMQLRLNSLGPGLGTSSIRMNFCITLLDEISSKFVSL</sequence>
<name>W9SAP5_9ROSA</name>